<dbReference type="AlphaFoldDB" id="A0A9W6WMB1"/>
<name>A0A9W6WMB1_CANBO</name>
<dbReference type="EMBL" id="BSXN01004635">
    <property type="protein sequence ID" value="GME81583.1"/>
    <property type="molecule type" value="Genomic_DNA"/>
</dbReference>
<evidence type="ECO:0000313" key="2">
    <source>
        <dbReference type="Proteomes" id="UP001165120"/>
    </source>
</evidence>
<comment type="caution">
    <text evidence="1">The sequence shown here is derived from an EMBL/GenBank/DDBJ whole genome shotgun (WGS) entry which is preliminary data.</text>
</comment>
<dbReference type="Proteomes" id="UP001165120">
    <property type="component" value="Unassembled WGS sequence"/>
</dbReference>
<accession>A0A9W6WMB1</accession>
<evidence type="ECO:0000313" key="1">
    <source>
        <dbReference type="EMBL" id="GME81583.1"/>
    </source>
</evidence>
<organism evidence="1 2">
    <name type="scientific">Candida boidinii</name>
    <name type="common">Yeast</name>
    <dbReference type="NCBI Taxonomy" id="5477"/>
    <lineage>
        <taxon>Eukaryota</taxon>
        <taxon>Fungi</taxon>
        <taxon>Dikarya</taxon>
        <taxon>Ascomycota</taxon>
        <taxon>Saccharomycotina</taxon>
        <taxon>Pichiomycetes</taxon>
        <taxon>Pichiales</taxon>
        <taxon>Pichiaceae</taxon>
        <taxon>Ogataea</taxon>
        <taxon>Ogataea/Candida clade</taxon>
    </lineage>
</organism>
<reference evidence="1" key="1">
    <citation type="submission" date="2023-04" db="EMBL/GenBank/DDBJ databases">
        <title>Candida boidinii NBRC 10035.</title>
        <authorList>
            <person name="Ichikawa N."/>
            <person name="Sato H."/>
            <person name="Tonouchi N."/>
        </authorList>
    </citation>
    <scope>NUCLEOTIDE SEQUENCE</scope>
    <source>
        <strain evidence="1">NBRC 10035</strain>
    </source>
</reference>
<gene>
    <name evidence="1" type="ORF">Cboi02_000661700</name>
</gene>
<sequence>MGMLCYCNGSLARENIRDLVNAKFKVEDPKSWDKFNELLDNGKPLNNNEELGIYFPLGEIIPNAAPQTRRYRFNIEKNVLEELADNNSWDIEKDANSIVESQALSFKTSTDFKTK</sequence>
<dbReference type="Gene3D" id="3.30.420.40">
    <property type="match status" value="1"/>
</dbReference>
<proteinExistence type="predicted"/>
<protein>
    <submittedName>
        <fullName evidence="1">Unnamed protein product</fullName>
    </submittedName>
</protein>
<keyword evidence="2" id="KW-1185">Reference proteome</keyword>